<dbReference type="PANTHER" id="PTHR34216:SF3">
    <property type="entry name" value="POLY-BETA-1,6-N-ACETYL-D-GLUCOSAMINE N-DEACETYLASE"/>
    <property type="match status" value="1"/>
</dbReference>
<protein>
    <submittedName>
        <fullName evidence="4">Poly-beta-1,6-N-acetyl-D-glucosamine N-deacetylase</fullName>
        <ecNumber evidence="4">3.5.1.-</ecNumber>
    </submittedName>
</protein>
<reference evidence="4 5" key="1">
    <citation type="submission" date="2015-09" db="EMBL/GenBank/DDBJ databases">
        <authorList>
            <consortium name="Pathogen Informatics"/>
        </authorList>
    </citation>
    <scope>NUCLEOTIDE SEQUENCE [LARGE SCALE GENOMIC DNA]</scope>
    <source>
        <strain evidence="4 5">2789STDY5608828</strain>
    </source>
</reference>
<dbReference type="Proteomes" id="UP000095546">
    <property type="component" value="Unassembled WGS sequence"/>
</dbReference>
<keyword evidence="5" id="KW-1185">Reference proteome</keyword>
<feature type="domain" description="NodB homology" evidence="3">
    <location>
        <begin position="90"/>
        <end position="281"/>
    </location>
</feature>
<dbReference type="STRING" id="187979.ERS852385_00827"/>
<dbReference type="GO" id="GO:0016810">
    <property type="term" value="F:hydrolase activity, acting on carbon-nitrogen (but not peptide) bonds"/>
    <property type="evidence" value="ECO:0007669"/>
    <property type="project" value="InterPro"/>
</dbReference>
<dbReference type="SUPFAM" id="SSF88713">
    <property type="entry name" value="Glycoside hydrolase/deacetylase"/>
    <property type="match status" value="1"/>
</dbReference>
<name>A0A173Y403_9FIRM</name>
<dbReference type="PROSITE" id="PS51677">
    <property type="entry name" value="NODB"/>
    <property type="match status" value="1"/>
</dbReference>
<dbReference type="InterPro" id="IPR002509">
    <property type="entry name" value="NODB_dom"/>
</dbReference>
<dbReference type="GO" id="GO:0005576">
    <property type="term" value="C:extracellular region"/>
    <property type="evidence" value="ECO:0007669"/>
    <property type="project" value="UniProtKB-SubCell"/>
</dbReference>
<dbReference type="Gene3D" id="3.20.20.370">
    <property type="entry name" value="Glycoside hydrolase/deacetylase"/>
    <property type="match status" value="1"/>
</dbReference>
<accession>A0A173Y403</accession>
<dbReference type="InterPro" id="IPR011330">
    <property type="entry name" value="Glyco_hydro/deAcase_b/a-brl"/>
</dbReference>
<evidence type="ECO:0000313" key="5">
    <source>
        <dbReference type="Proteomes" id="UP000095546"/>
    </source>
</evidence>
<dbReference type="GO" id="GO:0005975">
    <property type="term" value="P:carbohydrate metabolic process"/>
    <property type="evidence" value="ECO:0007669"/>
    <property type="project" value="InterPro"/>
</dbReference>
<evidence type="ECO:0000256" key="1">
    <source>
        <dbReference type="ARBA" id="ARBA00004613"/>
    </source>
</evidence>
<dbReference type="InterPro" id="IPR051398">
    <property type="entry name" value="Polysacch_Deacetylase"/>
</dbReference>
<dbReference type="EC" id="3.5.1.-" evidence="4"/>
<sequence>MTTWIKRILLALLIIFLAIFALCAYRMHSVTRAVPVLNYHQINDRDENSLTVHTDEFDEQMKYLSDNGYHAITPEEMMDAWENGTPLPEKPVILTFDDGYVDNYKNAYPILEKYNLKGTIFLISDFVGTYPNYMTWAQVDEMQQSGLIDFESHTLSHPELDKIPSDQVQHQLTDSKKALEWRLNKPIKFIAYPCGSYDEELERMTKEAGYRAAFTVHYGLANPDENPYILDRVPIFGCNSHQFLRFRLRLEYAPIFAPLDALSRDLVKNGHTLLARFVPTP</sequence>
<dbReference type="CDD" id="cd10918">
    <property type="entry name" value="CE4_NodB_like_5s_6s"/>
    <property type="match status" value="1"/>
</dbReference>
<comment type="subcellular location">
    <subcellularLocation>
        <location evidence="1">Secreted</location>
    </subcellularLocation>
</comment>
<evidence type="ECO:0000256" key="2">
    <source>
        <dbReference type="ARBA" id="ARBA00022729"/>
    </source>
</evidence>
<dbReference type="eggNOG" id="COG0726">
    <property type="taxonomic scope" value="Bacteria"/>
</dbReference>
<dbReference type="OrthoDB" id="9778320at2"/>
<keyword evidence="4" id="KW-0378">Hydrolase</keyword>
<dbReference type="RefSeq" id="WP_036377366.1">
    <property type="nucleotide sequence ID" value="NZ_CABIWZ010000003.1"/>
</dbReference>
<keyword evidence="2" id="KW-0732">Signal</keyword>
<evidence type="ECO:0000259" key="3">
    <source>
        <dbReference type="PROSITE" id="PS51677"/>
    </source>
</evidence>
<proteinExistence type="predicted"/>
<organism evidence="4 5">
    <name type="scientific">Mitsuokella jalaludinii</name>
    <dbReference type="NCBI Taxonomy" id="187979"/>
    <lineage>
        <taxon>Bacteria</taxon>
        <taxon>Bacillati</taxon>
        <taxon>Bacillota</taxon>
        <taxon>Negativicutes</taxon>
        <taxon>Selenomonadales</taxon>
        <taxon>Selenomonadaceae</taxon>
        <taxon>Mitsuokella</taxon>
    </lineage>
</organism>
<dbReference type="PANTHER" id="PTHR34216">
    <property type="match status" value="1"/>
</dbReference>
<dbReference type="AlphaFoldDB" id="A0A173Y403"/>
<dbReference type="Pfam" id="PF01522">
    <property type="entry name" value="Polysacc_deac_1"/>
    <property type="match status" value="1"/>
</dbReference>
<dbReference type="EMBL" id="CYYU01000003">
    <property type="protein sequence ID" value="CUN58290.1"/>
    <property type="molecule type" value="Genomic_DNA"/>
</dbReference>
<evidence type="ECO:0000313" key="4">
    <source>
        <dbReference type="EMBL" id="CUN58290.1"/>
    </source>
</evidence>
<gene>
    <name evidence="4" type="primary">icaB_1</name>
    <name evidence="4" type="ORF">ERS852385_00827</name>
</gene>